<sequence length="182" mass="20095">MAPTSLAGHHHTPSLGATQRHSTPAHLRGAIPPTAEGLRGGQRSPLPQKQLPTTCTKAHFPRRGGPHTMRVLPPPPPPGKDAGVQRQAPRRARQSHYTRPTCTQTDSTRRGVKGENPPKKCRPSPQPFPRMSGKRPTRNGVHNARRRQHRRPGRPLSPARQDVPTPQRRCAQTSDVCCGERR</sequence>
<name>A0A422PEM8_9TRYP</name>
<reference evidence="2 3" key="1">
    <citation type="journal article" date="2018" name="BMC Genomics">
        <title>Genomic comparison of Trypanosoma conorhini and Trypanosoma rangeli to Trypanosoma cruzi strains of high and low virulence.</title>
        <authorList>
            <person name="Bradwell K.R."/>
            <person name="Koparde V.N."/>
            <person name="Matveyev A.V."/>
            <person name="Serrano M.G."/>
            <person name="Alves J.M."/>
            <person name="Parikh H."/>
            <person name="Huang B."/>
            <person name="Lee V."/>
            <person name="Espinosa-Alvarez O."/>
            <person name="Ortiz P.A."/>
            <person name="Costa-Martins A.G."/>
            <person name="Teixeira M.M."/>
            <person name="Buck G.A."/>
        </authorList>
    </citation>
    <scope>NUCLEOTIDE SEQUENCE [LARGE SCALE GENOMIC DNA]</scope>
    <source>
        <strain evidence="2 3">025E</strain>
    </source>
</reference>
<dbReference type="GeneID" id="40318892"/>
<evidence type="ECO:0000313" key="3">
    <source>
        <dbReference type="Proteomes" id="UP000284403"/>
    </source>
</evidence>
<keyword evidence="3" id="KW-1185">Reference proteome</keyword>
<dbReference type="EMBL" id="MKKU01000302">
    <property type="protein sequence ID" value="RNF16169.1"/>
    <property type="molecule type" value="Genomic_DNA"/>
</dbReference>
<dbReference type="RefSeq" id="XP_029227720.1">
    <property type="nucleotide sequence ID" value="XM_029372182.1"/>
</dbReference>
<feature type="compositionally biased region" description="Basic residues" evidence="1">
    <location>
        <begin position="132"/>
        <end position="153"/>
    </location>
</feature>
<accession>A0A422PEM8</accession>
<organism evidence="2 3">
    <name type="scientific">Trypanosoma conorhini</name>
    <dbReference type="NCBI Taxonomy" id="83891"/>
    <lineage>
        <taxon>Eukaryota</taxon>
        <taxon>Discoba</taxon>
        <taxon>Euglenozoa</taxon>
        <taxon>Kinetoplastea</taxon>
        <taxon>Metakinetoplastina</taxon>
        <taxon>Trypanosomatida</taxon>
        <taxon>Trypanosomatidae</taxon>
        <taxon>Trypanosoma</taxon>
    </lineage>
</organism>
<feature type="compositionally biased region" description="Polar residues" evidence="1">
    <location>
        <begin position="45"/>
        <end position="56"/>
    </location>
</feature>
<dbReference type="Proteomes" id="UP000284403">
    <property type="component" value="Unassembled WGS sequence"/>
</dbReference>
<comment type="caution">
    <text evidence="2">The sequence shown here is derived from an EMBL/GenBank/DDBJ whole genome shotgun (WGS) entry which is preliminary data.</text>
</comment>
<evidence type="ECO:0000256" key="1">
    <source>
        <dbReference type="SAM" id="MobiDB-lite"/>
    </source>
</evidence>
<dbReference type="AlphaFoldDB" id="A0A422PEM8"/>
<gene>
    <name evidence="2" type="ORF">Tco025E_05281</name>
</gene>
<feature type="region of interest" description="Disordered" evidence="1">
    <location>
        <begin position="1"/>
        <end position="182"/>
    </location>
</feature>
<proteinExistence type="predicted"/>
<feature type="compositionally biased region" description="Polar residues" evidence="1">
    <location>
        <begin position="97"/>
        <end position="106"/>
    </location>
</feature>
<feature type="compositionally biased region" description="Basic and acidic residues" evidence="1">
    <location>
        <begin position="107"/>
        <end position="118"/>
    </location>
</feature>
<protein>
    <submittedName>
        <fullName evidence="2">Uncharacterized protein</fullName>
    </submittedName>
</protein>
<evidence type="ECO:0000313" key="2">
    <source>
        <dbReference type="EMBL" id="RNF16169.1"/>
    </source>
</evidence>